<evidence type="ECO:0000256" key="7">
    <source>
        <dbReference type="ARBA" id="ARBA00023004"/>
    </source>
</evidence>
<evidence type="ECO:0000256" key="1">
    <source>
        <dbReference type="ARBA" id="ARBA00004418"/>
    </source>
</evidence>
<reference evidence="11 12" key="1">
    <citation type="submission" date="2020-11" db="EMBL/GenBank/DDBJ databases">
        <authorList>
            <person name="Sun Q."/>
        </authorList>
    </citation>
    <scope>NUCLEOTIDE SEQUENCE [LARGE SCALE GENOMIC DNA]</scope>
    <source>
        <strain evidence="11 12">P8398</strain>
    </source>
</reference>
<gene>
    <name evidence="11" type="ORF">IV454_25820</name>
</gene>
<evidence type="ECO:0000313" key="12">
    <source>
        <dbReference type="Proteomes" id="UP000662888"/>
    </source>
</evidence>
<keyword evidence="7 8" id="KW-0408">Iron</keyword>
<feature type="domain" description="Cytochrome c" evidence="10">
    <location>
        <begin position="119"/>
        <end position="208"/>
    </location>
</feature>
<evidence type="ECO:0000259" key="10">
    <source>
        <dbReference type="PROSITE" id="PS51007"/>
    </source>
</evidence>
<feature type="signal peptide" evidence="9">
    <location>
        <begin position="1"/>
        <end position="32"/>
    </location>
</feature>
<keyword evidence="5" id="KW-0574">Periplasm</keyword>
<dbReference type="InterPro" id="IPR009056">
    <property type="entry name" value="Cyt_c-like_dom"/>
</dbReference>
<dbReference type="PIRSF" id="PIRSF000005">
    <property type="entry name" value="Cytochrome_c4"/>
    <property type="match status" value="1"/>
</dbReference>
<dbReference type="PROSITE" id="PS51007">
    <property type="entry name" value="CYTC"/>
    <property type="match status" value="2"/>
</dbReference>
<dbReference type="Proteomes" id="UP000662888">
    <property type="component" value="Chromosome"/>
</dbReference>
<evidence type="ECO:0000256" key="9">
    <source>
        <dbReference type="SAM" id="SignalP"/>
    </source>
</evidence>
<dbReference type="PANTHER" id="PTHR33751">
    <property type="entry name" value="CBB3-TYPE CYTOCHROME C OXIDASE SUBUNIT FIXP"/>
    <property type="match status" value="1"/>
</dbReference>
<feature type="chain" id="PRO_5045389838" evidence="9">
    <location>
        <begin position="33"/>
        <end position="208"/>
    </location>
</feature>
<evidence type="ECO:0000256" key="2">
    <source>
        <dbReference type="ARBA" id="ARBA00022448"/>
    </source>
</evidence>
<dbReference type="PANTHER" id="PTHR33751:SF9">
    <property type="entry name" value="CYTOCHROME C4"/>
    <property type="match status" value="1"/>
</dbReference>
<evidence type="ECO:0000256" key="4">
    <source>
        <dbReference type="ARBA" id="ARBA00022723"/>
    </source>
</evidence>
<keyword evidence="4 8" id="KW-0479">Metal-binding</keyword>
<dbReference type="Pfam" id="PF00034">
    <property type="entry name" value="Cytochrom_C"/>
    <property type="match status" value="1"/>
</dbReference>
<dbReference type="RefSeq" id="WP_206088491.1">
    <property type="nucleotide sequence ID" value="NZ_CP065053.1"/>
</dbReference>
<protein>
    <submittedName>
        <fullName evidence="11">C-type cytochrome</fullName>
    </submittedName>
</protein>
<feature type="domain" description="Cytochrome c" evidence="10">
    <location>
        <begin position="12"/>
        <end position="109"/>
    </location>
</feature>
<evidence type="ECO:0000256" key="8">
    <source>
        <dbReference type="PROSITE-ProRule" id="PRU00433"/>
    </source>
</evidence>
<keyword evidence="2" id="KW-0813">Transport</keyword>
<evidence type="ECO:0000256" key="3">
    <source>
        <dbReference type="ARBA" id="ARBA00022617"/>
    </source>
</evidence>
<evidence type="ECO:0000313" key="11">
    <source>
        <dbReference type="EMBL" id="QPI48880.1"/>
    </source>
</evidence>
<dbReference type="EMBL" id="CP065053">
    <property type="protein sequence ID" value="QPI48880.1"/>
    <property type="molecule type" value="Genomic_DNA"/>
</dbReference>
<dbReference type="InterPro" id="IPR050597">
    <property type="entry name" value="Cytochrome_c_Oxidase_Subunit"/>
</dbReference>
<keyword evidence="3 8" id="KW-0349">Heme</keyword>
<dbReference type="InterPro" id="IPR036909">
    <property type="entry name" value="Cyt_c-like_dom_sf"/>
</dbReference>
<sequence>MQTVLPHRRLAARAIAGALAIMLASVAAPAVCAPPQALLQLCAACHSATGNTTSAALYPKLAGQSAAYIALQLNNFRSGERPHAQMRAVAEQLSGPDIRALASFYAAQRATPQPPADAALERQGREIFMHGSTAGAPACASCHGAQGQGQQAFPRIASQPAGYTLEQLKVYRDAPGFNNPLAMQMKAVAVKLGDADMRAVAAYLATVR</sequence>
<accession>A0AA48WCR5</accession>
<dbReference type="Gene3D" id="1.10.760.10">
    <property type="entry name" value="Cytochrome c-like domain"/>
    <property type="match status" value="2"/>
</dbReference>
<dbReference type="SUPFAM" id="SSF46626">
    <property type="entry name" value="Cytochrome c"/>
    <property type="match status" value="2"/>
</dbReference>
<keyword evidence="9" id="KW-0732">Signal</keyword>
<comment type="subcellular location">
    <subcellularLocation>
        <location evidence="1">Periplasm</location>
    </subcellularLocation>
</comment>
<proteinExistence type="predicted"/>
<keyword evidence="6" id="KW-0249">Electron transport</keyword>
<organism evidence="11 12">
    <name type="scientific">Massilia antarctica</name>
    <dbReference type="NCBI Taxonomy" id="2765360"/>
    <lineage>
        <taxon>Bacteria</taxon>
        <taxon>Pseudomonadati</taxon>
        <taxon>Pseudomonadota</taxon>
        <taxon>Betaproteobacteria</taxon>
        <taxon>Burkholderiales</taxon>
        <taxon>Oxalobacteraceae</taxon>
        <taxon>Telluria group</taxon>
        <taxon>Massilia</taxon>
    </lineage>
</organism>
<evidence type="ECO:0000256" key="5">
    <source>
        <dbReference type="ARBA" id="ARBA00022764"/>
    </source>
</evidence>
<evidence type="ECO:0000256" key="6">
    <source>
        <dbReference type="ARBA" id="ARBA00022982"/>
    </source>
</evidence>
<dbReference type="InterPro" id="IPR024167">
    <property type="entry name" value="Cytochrome_c4-like"/>
</dbReference>
<keyword evidence="12" id="KW-1185">Reference proteome</keyword>
<name>A0AA48WCR5_9BURK</name>